<organism evidence="1 2">
    <name type="scientific">Moniliophthora roreri</name>
    <name type="common">Frosty pod rot fungus</name>
    <name type="synonym">Monilia roreri</name>
    <dbReference type="NCBI Taxonomy" id="221103"/>
    <lineage>
        <taxon>Eukaryota</taxon>
        <taxon>Fungi</taxon>
        <taxon>Dikarya</taxon>
        <taxon>Basidiomycota</taxon>
        <taxon>Agaricomycotina</taxon>
        <taxon>Agaricomycetes</taxon>
        <taxon>Agaricomycetidae</taxon>
        <taxon>Agaricales</taxon>
        <taxon>Marasmiineae</taxon>
        <taxon>Marasmiaceae</taxon>
        <taxon>Moniliophthora</taxon>
    </lineage>
</organism>
<dbReference type="EMBL" id="LATX01001922">
    <property type="protein sequence ID" value="KTB36130.1"/>
    <property type="molecule type" value="Genomic_DNA"/>
</dbReference>
<sequence length="297" mass="33564">MSSPERPLSLSDDTASFHARFNSPDADITLRSLEGTLYRIPSFVLRSTSGFFDSMLSIAGTPNDHDEDHPIPIPHSDKVVEIILSMLSGLEIPPLHTLSFDHVEEILNLAETWDAPGPLSIIRSGLTAPVFLDQPFQLYAVASHFGWEHEMKLASEHTLNLDLFGQEHQPALQHLPSRSLLALFNLHRARRDKLKGYLDDPNVFHAGNLPVRQCDKCFSEVDNSPWRELKARIFWEMDKNCRGDGIGSWEMEEWPETVACWSARCRRAGCGHLLYGKADTLNHLRSCMKKLPTTVEL</sequence>
<evidence type="ECO:0000313" key="2">
    <source>
        <dbReference type="Proteomes" id="UP000054988"/>
    </source>
</evidence>
<proteinExistence type="predicted"/>
<protein>
    <recommendedName>
        <fullName evidence="3">BTB domain-containing protein</fullName>
    </recommendedName>
</protein>
<dbReference type="Gene3D" id="3.30.710.10">
    <property type="entry name" value="Potassium Channel Kv1.1, Chain A"/>
    <property type="match status" value="1"/>
</dbReference>
<name>A0A0W0FIY1_MONRR</name>
<accession>A0A0W0FIY1</accession>
<dbReference type="InterPro" id="IPR011333">
    <property type="entry name" value="SKP1/BTB/POZ_sf"/>
</dbReference>
<dbReference type="eggNOG" id="ENOG502SJ9A">
    <property type="taxonomic scope" value="Eukaryota"/>
</dbReference>
<reference evidence="1 2" key="1">
    <citation type="submission" date="2015-12" db="EMBL/GenBank/DDBJ databases">
        <title>Draft genome sequence of Moniliophthora roreri, the causal agent of frosty pod rot of cacao.</title>
        <authorList>
            <person name="Aime M.C."/>
            <person name="Diaz-Valderrama J.R."/>
            <person name="Kijpornyongpan T."/>
            <person name="Phillips-Mora W."/>
        </authorList>
    </citation>
    <scope>NUCLEOTIDE SEQUENCE [LARGE SCALE GENOMIC DNA]</scope>
    <source>
        <strain evidence="1 2">MCA 2952</strain>
    </source>
</reference>
<gene>
    <name evidence="1" type="ORF">WG66_11291</name>
</gene>
<evidence type="ECO:0000313" key="1">
    <source>
        <dbReference type="EMBL" id="KTB36130.1"/>
    </source>
</evidence>
<evidence type="ECO:0008006" key="3">
    <source>
        <dbReference type="Google" id="ProtNLM"/>
    </source>
</evidence>
<dbReference type="AlphaFoldDB" id="A0A0W0FIY1"/>
<dbReference type="Proteomes" id="UP000054988">
    <property type="component" value="Unassembled WGS sequence"/>
</dbReference>
<comment type="caution">
    <text evidence="1">The sequence shown here is derived from an EMBL/GenBank/DDBJ whole genome shotgun (WGS) entry which is preliminary data.</text>
</comment>